<comment type="caution">
    <text evidence="1">The sequence shown here is derived from an EMBL/GenBank/DDBJ whole genome shotgun (WGS) entry which is preliminary data.</text>
</comment>
<reference evidence="1 2" key="1">
    <citation type="submission" date="2023-04" db="EMBL/GenBank/DDBJ databases">
        <title>The genome sequence of Polyangium sorediatum DSM14670.</title>
        <authorList>
            <person name="Zhang X."/>
        </authorList>
    </citation>
    <scope>NUCLEOTIDE SEQUENCE [LARGE SCALE GENOMIC DNA]</scope>
    <source>
        <strain evidence="1 2">DSM 14670</strain>
    </source>
</reference>
<proteinExistence type="predicted"/>
<evidence type="ECO:0000313" key="1">
    <source>
        <dbReference type="EMBL" id="MDI1430363.1"/>
    </source>
</evidence>
<dbReference type="EMBL" id="JARZHI010000008">
    <property type="protein sequence ID" value="MDI1430363.1"/>
    <property type="molecule type" value="Genomic_DNA"/>
</dbReference>
<gene>
    <name evidence="1" type="ORF">QHF89_12685</name>
</gene>
<organism evidence="1 2">
    <name type="scientific">Polyangium sorediatum</name>
    <dbReference type="NCBI Taxonomy" id="889274"/>
    <lineage>
        <taxon>Bacteria</taxon>
        <taxon>Pseudomonadati</taxon>
        <taxon>Myxococcota</taxon>
        <taxon>Polyangia</taxon>
        <taxon>Polyangiales</taxon>
        <taxon>Polyangiaceae</taxon>
        <taxon>Polyangium</taxon>
    </lineage>
</organism>
<accession>A0ABT6NQ03</accession>
<keyword evidence="2" id="KW-1185">Reference proteome</keyword>
<dbReference type="Proteomes" id="UP001160301">
    <property type="component" value="Unassembled WGS sequence"/>
</dbReference>
<protein>
    <submittedName>
        <fullName evidence="1">Uncharacterized protein</fullName>
    </submittedName>
</protein>
<evidence type="ECO:0000313" key="2">
    <source>
        <dbReference type="Proteomes" id="UP001160301"/>
    </source>
</evidence>
<sequence length="349" mass="37926">MEPMRSLGQDPAPFRVEGRALRPMRVCDASRPVEYRFERESSGTTVPLRAVSIMQKRAFAVGDRGVALRRDDEKGWQREATGTTKDLFAMVQVPTRPMAEPDMLLVVGAHGTAAARRADGTWRIEETGTDVDLLGLYHDRALTLALGAGGVILRRFDNGIGEGTWKPVPSGSTADLYAFHACQPHRLCVLGSGGAIVECDQAQTAGELSCHPRPSFAGGDLPADFINVFHRDPNVVISSEMTEVGRIPLSVWKLWRRDGSSAPPAEGMEAAWQNKWSGDHLVVGRGGALWHGGWEKDQRTFERIKLPVREDLHGVVFDGADGFLVGDQGTIVHLAVEGLGTEVMELVGG</sequence>
<name>A0ABT6NQ03_9BACT</name>